<keyword evidence="1 5" id="KW-0169">Cobalamin biosynthesis</keyword>
<evidence type="ECO:0000256" key="5">
    <source>
        <dbReference type="HAMAP-Rule" id="MF_00787"/>
    </source>
</evidence>
<dbReference type="KEGG" id="lgo:JCM16774_2158"/>
<evidence type="ECO:0000313" key="6">
    <source>
        <dbReference type="EMBL" id="BBM37199.1"/>
    </source>
</evidence>
<comment type="similarity">
    <text evidence="5">Belongs to the CbiD family.</text>
</comment>
<dbReference type="GO" id="GO:0043780">
    <property type="term" value="F:cobalt-precorrin-5B C1-methyltransferase activity"/>
    <property type="evidence" value="ECO:0007669"/>
    <property type="project" value="RHEA"/>
</dbReference>
<comment type="function">
    <text evidence="5">Catalyzes the methylation of C-1 in cobalt-precorrin-5B to form cobalt-precorrin-6A.</text>
</comment>
<dbReference type="RefSeq" id="WP_026738291.1">
    <property type="nucleotide sequence ID" value="NZ_AP019822.1"/>
</dbReference>
<evidence type="ECO:0000313" key="7">
    <source>
        <dbReference type="Proteomes" id="UP000321606"/>
    </source>
</evidence>
<evidence type="ECO:0000256" key="2">
    <source>
        <dbReference type="ARBA" id="ARBA00022603"/>
    </source>
</evidence>
<dbReference type="UniPathway" id="UPA00148">
    <property type="reaction ID" value="UER00227"/>
</dbReference>
<keyword evidence="4 5" id="KW-0949">S-adenosyl-L-methionine</keyword>
<dbReference type="AlphaFoldDB" id="A0A510JD15"/>
<dbReference type="InterPro" id="IPR036074">
    <property type="entry name" value="CbiD_sf"/>
</dbReference>
<dbReference type="STRING" id="714315.GCA_000516535_02153"/>
<dbReference type="EC" id="2.1.1.195" evidence="5"/>
<evidence type="ECO:0000256" key="4">
    <source>
        <dbReference type="ARBA" id="ARBA00022691"/>
    </source>
</evidence>
<dbReference type="PANTHER" id="PTHR35863">
    <property type="entry name" value="COBALT-PRECORRIN-5B C(1)-METHYLTRANSFERASE"/>
    <property type="match status" value="1"/>
</dbReference>
<dbReference type="Proteomes" id="UP000321606">
    <property type="component" value="Chromosome"/>
</dbReference>
<keyword evidence="3 5" id="KW-0808">Transferase</keyword>
<reference evidence="6 7" key="1">
    <citation type="submission" date="2019-07" db="EMBL/GenBank/DDBJ databases">
        <title>Complete Genome Sequence of Leptotrichia goodfellowii Strain JCM 16774.</title>
        <authorList>
            <person name="Watanabe S."/>
            <person name="Cui L."/>
        </authorList>
    </citation>
    <scope>NUCLEOTIDE SEQUENCE [LARGE SCALE GENOMIC DNA]</scope>
    <source>
        <strain evidence="6 7">JCM16774</strain>
    </source>
</reference>
<evidence type="ECO:0000256" key="1">
    <source>
        <dbReference type="ARBA" id="ARBA00022573"/>
    </source>
</evidence>
<protein>
    <recommendedName>
        <fullName evidence="5">Cobalt-precorrin-5B C(1)-methyltransferase</fullName>
        <ecNumber evidence="5">2.1.1.195</ecNumber>
    </recommendedName>
    <alternativeName>
        <fullName evidence="5">Cobalt-precorrin-6A synthase</fullName>
    </alternativeName>
</protein>
<comment type="pathway">
    <text evidence="5">Cofactor biosynthesis; adenosylcobalamin biosynthesis; cob(II)yrinate a,c-diamide from sirohydrochlorin (anaerobic route): step 6/10.</text>
</comment>
<dbReference type="PANTHER" id="PTHR35863:SF1">
    <property type="entry name" value="COBALT-PRECORRIN-5B C(1)-METHYLTRANSFERASE"/>
    <property type="match status" value="1"/>
</dbReference>
<keyword evidence="2 5" id="KW-0489">Methyltransferase</keyword>
<dbReference type="OrthoDB" id="6439987at2"/>
<dbReference type="EMBL" id="AP019822">
    <property type="protein sequence ID" value="BBM37199.1"/>
    <property type="molecule type" value="Genomic_DNA"/>
</dbReference>
<dbReference type="InterPro" id="IPR002748">
    <property type="entry name" value="CbiD"/>
</dbReference>
<name>A0A510JD15_9FUSO</name>
<comment type="catalytic activity">
    <reaction evidence="5">
        <text>Co-precorrin-5B + S-adenosyl-L-methionine = Co-precorrin-6A + S-adenosyl-L-homocysteine</text>
        <dbReference type="Rhea" id="RHEA:26285"/>
        <dbReference type="ChEBI" id="CHEBI:57856"/>
        <dbReference type="ChEBI" id="CHEBI:59789"/>
        <dbReference type="ChEBI" id="CHEBI:60063"/>
        <dbReference type="ChEBI" id="CHEBI:60064"/>
        <dbReference type="EC" id="2.1.1.195"/>
    </reaction>
</comment>
<dbReference type="Gene3D" id="3.30.2110.10">
    <property type="entry name" value="CbiD-like"/>
    <property type="match status" value="1"/>
</dbReference>
<dbReference type="GO" id="GO:0032259">
    <property type="term" value="P:methylation"/>
    <property type="evidence" value="ECO:0007669"/>
    <property type="project" value="UniProtKB-KW"/>
</dbReference>
<proteinExistence type="inferred from homology"/>
<dbReference type="PIRSF" id="PIRSF026782">
    <property type="entry name" value="CbiD"/>
    <property type="match status" value="1"/>
</dbReference>
<gene>
    <name evidence="5" type="primary">cbiD</name>
    <name evidence="6" type="ORF">JCM16774_2158</name>
</gene>
<evidence type="ECO:0000256" key="3">
    <source>
        <dbReference type="ARBA" id="ARBA00022679"/>
    </source>
</evidence>
<sequence length="377" mass="41573">MEEYVYFQGKRLRYGYTTGSSATAATKAALTYLLENGKNDIPEVTIELPSGQPLSIKINSVLKREDYALASVLKDGGDDPDVTHGLEIFSKVSLRNDSEINVFGGIGVGKVTKKGLPVEPGNSAINPTPMKMIRSTVESILPEGMGADVEIFVPKGEEAAKKTLNSKLGIVGGISILGTMGIVKPMSEEAWKVSLAVELKMALAITGTKEAIFLFGNRGKKYLSDHFKDNTSQAVVISNFVGYMFDRACEFEAKKIYFIGELGKFVKVAGGIFHTHSRVSDAKMEILTANCLLVGESMENLKKIMASNTTEEATKYIEKKEVYNLLAKKAKQKCEEYCRRNGWDLEVETLIISAEREELGSSKNFFEHFKRKDETEV</sequence>
<dbReference type="HAMAP" id="MF_00787">
    <property type="entry name" value="CbiD"/>
    <property type="match status" value="1"/>
</dbReference>
<dbReference type="GO" id="GO:0019251">
    <property type="term" value="P:anaerobic cobalamin biosynthetic process"/>
    <property type="evidence" value="ECO:0007669"/>
    <property type="project" value="UniProtKB-UniRule"/>
</dbReference>
<dbReference type="Pfam" id="PF01888">
    <property type="entry name" value="CbiD"/>
    <property type="match status" value="1"/>
</dbReference>
<organism evidence="6 7">
    <name type="scientific">Pseudoleptotrichia goodfellowii</name>
    <dbReference type="NCBI Taxonomy" id="157692"/>
    <lineage>
        <taxon>Bacteria</taxon>
        <taxon>Fusobacteriati</taxon>
        <taxon>Fusobacteriota</taxon>
        <taxon>Fusobacteriia</taxon>
        <taxon>Fusobacteriales</taxon>
        <taxon>Leptotrichiaceae</taxon>
        <taxon>Pseudoleptotrichia</taxon>
    </lineage>
</organism>
<dbReference type="SUPFAM" id="SSF111342">
    <property type="entry name" value="CbiD-like"/>
    <property type="match status" value="1"/>
</dbReference>
<dbReference type="NCBIfam" id="TIGR00312">
    <property type="entry name" value="cbiD"/>
    <property type="match status" value="1"/>
</dbReference>
<accession>A0A510JD15</accession>